<sequence>PTRIPLPDLHYLQAEDDTVDKTDYNGVVHHPPQASFQCIAGVPDTITRQCNRLEGAVSSLSDHLRYSFDTQDPRVESSTSTANATVHPTQTPTSTEEVPSEDVGVLPQCAIGAHNEFWGSVDEAVAAVLSYRNVRTEREREREYHYDHMDWFSDWGYSDYDNYGRAAESESDSSERGFYY</sequence>
<feature type="non-terminal residue" evidence="2">
    <location>
        <position position="1"/>
    </location>
</feature>
<evidence type="ECO:0000313" key="2">
    <source>
        <dbReference type="EMBL" id="GCA64023.1"/>
    </source>
</evidence>
<accession>A0A391P0T0</accession>
<name>A0A391P0T0_9EUKA</name>
<feature type="region of interest" description="Disordered" evidence="1">
    <location>
        <begin position="70"/>
        <end position="101"/>
    </location>
</feature>
<feature type="compositionally biased region" description="Polar residues" evidence="1">
    <location>
        <begin position="76"/>
        <end position="97"/>
    </location>
</feature>
<gene>
    <name evidence="2" type="ORF">KIPB_012891</name>
</gene>
<evidence type="ECO:0000313" key="3">
    <source>
        <dbReference type="Proteomes" id="UP000265618"/>
    </source>
</evidence>
<dbReference type="EMBL" id="BDIP01005876">
    <property type="protein sequence ID" value="GCA64023.1"/>
    <property type="molecule type" value="Genomic_DNA"/>
</dbReference>
<evidence type="ECO:0000256" key="1">
    <source>
        <dbReference type="SAM" id="MobiDB-lite"/>
    </source>
</evidence>
<proteinExistence type="predicted"/>
<comment type="caution">
    <text evidence="2">The sequence shown here is derived from an EMBL/GenBank/DDBJ whole genome shotgun (WGS) entry which is preliminary data.</text>
</comment>
<organism evidence="2 3">
    <name type="scientific">Kipferlia bialata</name>
    <dbReference type="NCBI Taxonomy" id="797122"/>
    <lineage>
        <taxon>Eukaryota</taxon>
        <taxon>Metamonada</taxon>
        <taxon>Carpediemonas-like organisms</taxon>
        <taxon>Kipferlia</taxon>
    </lineage>
</organism>
<dbReference type="AlphaFoldDB" id="A0A391P0T0"/>
<keyword evidence="3" id="KW-1185">Reference proteome</keyword>
<protein>
    <submittedName>
        <fullName evidence="2">Uncharacterized protein</fullName>
    </submittedName>
</protein>
<dbReference type="Proteomes" id="UP000265618">
    <property type="component" value="Unassembled WGS sequence"/>
</dbReference>
<reference evidence="2 3" key="1">
    <citation type="journal article" date="2018" name="PLoS ONE">
        <title>The draft genome of Kipferlia bialata reveals reductive genome evolution in fornicate parasites.</title>
        <authorList>
            <person name="Tanifuji G."/>
            <person name="Takabayashi S."/>
            <person name="Kume K."/>
            <person name="Takagi M."/>
            <person name="Nakayama T."/>
            <person name="Kamikawa R."/>
            <person name="Inagaki Y."/>
            <person name="Hashimoto T."/>
        </authorList>
    </citation>
    <scope>NUCLEOTIDE SEQUENCE [LARGE SCALE GENOMIC DNA]</scope>
    <source>
        <strain evidence="2">NY0173</strain>
    </source>
</reference>